<protein>
    <recommendedName>
        <fullName evidence="3">Ribosome maturation factor RimP</fullName>
    </recommendedName>
</protein>
<evidence type="ECO:0000313" key="8">
    <source>
        <dbReference type="Proteomes" id="UP000675409"/>
    </source>
</evidence>
<evidence type="ECO:0000256" key="1">
    <source>
        <dbReference type="ARBA" id="ARBA00022490"/>
    </source>
</evidence>
<feature type="domain" description="Ribosome maturation factor RimP N-terminal" evidence="5">
    <location>
        <begin position="15"/>
        <end position="90"/>
    </location>
</feature>
<proteinExistence type="inferred from homology"/>
<comment type="similarity">
    <text evidence="3">Belongs to the RimP family.</text>
</comment>
<comment type="subcellular location">
    <subcellularLocation>
        <location evidence="3">Cytoplasm</location>
    </subcellularLocation>
</comment>
<name>A0ABS1LJU9_9MICO</name>
<dbReference type="InterPro" id="IPR028989">
    <property type="entry name" value="RimP_N"/>
</dbReference>
<organism evidence="7 8">
    <name type="scientific">Myceligenerans indicum</name>
    <dbReference type="NCBI Taxonomy" id="2593663"/>
    <lineage>
        <taxon>Bacteria</taxon>
        <taxon>Bacillati</taxon>
        <taxon>Actinomycetota</taxon>
        <taxon>Actinomycetes</taxon>
        <taxon>Micrococcales</taxon>
        <taxon>Promicromonosporaceae</taxon>
        <taxon>Myceligenerans</taxon>
    </lineage>
</organism>
<dbReference type="RefSeq" id="WP_201846488.1">
    <property type="nucleotide sequence ID" value="NZ_JABBYC010000012.1"/>
</dbReference>
<comment type="caution">
    <text evidence="7">The sequence shown here is derived from an EMBL/GenBank/DDBJ whole genome shotgun (WGS) entry which is preliminary data.</text>
</comment>
<evidence type="ECO:0000313" key="7">
    <source>
        <dbReference type="EMBL" id="MBL0886491.1"/>
    </source>
</evidence>
<comment type="function">
    <text evidence="3">Required for maturation of 30S ribosomal subunits.</text>
</comment>
<dbReference type="Pfam" id="PF02576">
    <property type="entry name" value="RimP_N"/>
    <property type="match status" value="1"/>
</dbReference>
<dbReference type="HAMAP" id="MF_01077">
    <property type="entry name" value="RimP"/>
    <property type="match status" value="1"/>
</dbReference>
<keyword evidence="8" id="KW-1185">Reference proteome</keyword>
<dbReference type="InterPro" id="IPR003728">
    <property type="entry name" value="Ribosome_maturation_RimP"/>
</dbReference>
<dbReference type="InterPro" id="IPR035956">
    <property type="entry name" value="RimP_N_sf"/>
</dbReference>
<reference evidence="7 8" key="1">
    <citation type="journal article" date="2021" name="Arch. Microbiol.">
        <title>Myceligenerans indicum sp. nov., an actinobacterium isolated from mangrove sediment of Sundarbans, India.</title>
        <authorList>
            <person name="Asha K."/>
            <person name="Bhadury P."/>
        </authorList>
    </citation>
    <scope>NUCLEOTIDE SEQUENCE [LARGE SCALE GENOMIC DNA]</scope>
    <source>
        <strain evidence="7 8">I2</strain>
    </source>
</reference>
<keyword evidence="2 3" id="KW-0690">Ribosome biogenesis</keyword>
<feature type="region of interest" description="Disordered" evidence="4">
    <location>
        <begin position="156"/>
        <end position="207"/>
    </location>
</feature>
<dbReference type="PANTHER" id="PTHR33867:SF1">
    <property type="entry name" value="RIBOSOME MATURATION FACTOR RIMP"/>
    <property type="match status" value="1"/>
</dbReference>
<dbReference type="Proteomes" id="UP000675409">
    <property type="component" value="Unassembled WGS sequence"/>
</dbReference>
<evidence type="ECO:0000256" key="3">
    <source>
        <dbReference type="HAMAP-Rule" id="MF_01077"/>
    </source>
</evidence>
<evidence type="ECO:0000256" key="2">
    <source>
        <dbReference type="ARBA" id="ARBA00022517"/>
    </source>
</evidence>
<feature type="compositionally biased region" description="Acidic residues" evidence="4">
    <location>
        <begin position="163"/>
        <end position="177"/>
    </location>
</feature>
<dbReference type="PANTHER" id="PTHR33867">
    <property type="entry name" value="RIBOSOME MATURATION FACTOR RIMP"/>
    <property type="match status" value="1"/>
</dbReference>
<dbReference type="Pfam" id="PF17384">
    <property type="entry name" value="DUF150_C"/>
    <property type="match status" value="1"/>
</dbReference>
<gene>
    <name evidence="3" type="primary">rimP</name>
    <name evidence="7" type="ORF">HGK34_09440</name>
</gene>
<dbReference type="InterPro" id="IPR028998">
    <property type="entry name" value="RimP_C"/>
</dbReference>
<accession>A0ABS1LJU9</accession>
<dbReference type="Gene3D" id="3.30.300.70">
    <property type="entry name" value="RimP-like superfamily, N-terminal"/>
    <property type="match status" value="1"/>
</dbReference>
<evidence type="ECO:0000259" key="6">
    <source>
        <dbReference type="Pfam" id="PF17384"/>
    </source>
</evidence>
<keyword evidence="1 3" id="KW-0963">Cytoplasm</keyword>
<dbReference type="EMBL" id="JABBYC010000012">
    <property type="protein sequence ID" value="MBL0886491.1"/>
    <property type="molecule type" value="Genomic_DNA"/>
</dbReference>
<feature type="domain" description="Ribosome maturation factor RimP C-terminal" evidence="6">
    <location>
        <begin position="94"/>
        <end position="156"/>
    </location>
</feature>
<evidence type="ECO:0000256" key="4">
    <source>
        <dbReference type="SAM" id="MobiDB-lite"/>
    </source>
</evidence>
<evidence type="ECO:0000259" key="5">
    <source>
        <dbReference type="Pfam" id="PF02576"/>
    </source>
</evidence>
<dbReference type="SUPFAM" id="SSF75420">
    <property type="entry name" value="YhbC-like, N-terminal domain"/>
    <property type="match status" value="1"/>
</dbReference>
<sequence>MAQPASRQEDDVRRIVGPVVDDAGLYLEEVRVTRAGNRSVVRITLDLPETRIGSLDSDTLGEVSRALSAALDDGDVVPGAYTLEISTPGTSRALTTARHFRRSRTRLVTLTPLDGGEAVTGRLTDVTGDGDGTVLVLDGSRSIPLSAVRRGKVEVELRRADGESDDGAPDPEAEDADPAAVSESSGADDDAVTRRPHHGATGRNEEG</sequence>